<feature type="transmembrane region" description="Helical" evidence="1">
    <location>
        <begin position="233"/>
        <end position="255"/>
    </location>
</feature>
<feature type="transmembrane region" description="Helical" evidence="1">
    <location>
        <begin position="24"/>
        <end position="41"/>
    </location>
</feature>
<evidence type="ECO:0000313" key="2">
    <source>
        <dbReference type="EMBL" id="GIH13955.1"/>
    </source>
</evidence>
<evidence type="ECO:0000313" key="3">
    <source>
        <dbReference type="Proteomes" id="UP000642748"/>
    </source>
</evidence>
<sequence>MPQAVLEPATQLRPRSHTSRARRALGRPAGLIVLAALVPTACHLLRADWVLPPLILVATASLLRGGQTLLDRLMFALMLLLGAACAGGLLLSLWPWGLAPPAVGGLALAVLVVVGTVLGRRPSLPRPRPADALPLLAGLGGFAYLGASYLRADFAGRVNRAMAGEDLGRHFSIFDSIRRLGGYLFLDPTGAGAHVYDGIIRYPQGFHFIAALLDGFLRSSTAPGTPTSAFDHFLGFHTAAYGLFMLSVIWAAGWVGGPLVRTGARPLVLFAFLTPVLLYTDLLANYVSGYPSEILGLSLVAGLVALLARPLPGIRTQLLLVAAVLVAIGFSYYLFLPGAALGTLLWLVHRRRAVLTRPVFTAALAVVTATLALAPVVLGMFVGKAADALSARASIRDSRDLVIALTLAILAGILCRPGGRPRTWLRYGLAAGAMMAAAAVLGGYQAIVDGSTGYYFEKSLHAVEVTLLVGIGALALLVPPPARPASATPRRHLATALPAVLLAVSLVAGLGVVRGDSPFRPRVNAGFDSWGPAWTKGRLSPRGSGAAVATILRDHPPRPGEVTLVFDANGLRQYDLTLFVAVLRRDGTAGVFRALYGQPDNLVDTNRASLTTMLLDIHQPIEAVTMTSRTAEFIQDIRVKHPDLGLRLVDLS</sequence>
<proteinExistence type="predicted"/>
<dbReference type="Proteomes" id="UP000642748">
    <property type="component" value="Unassembled WGS sequence"/>
</dbReference>
<comment type="caution">
    <text evidence="2">The sequence shown here is derived from an EMBL/GenBank/DDBJ whole genome shotgun (WGS) entry which is preliminary data.</text>
</comment>
<feature type="transmembrane region" description="Helical" evidence="1">
    <location>
        <begin position="75"/>
        <end position="96"/>
    </location>
</feature>
<organism evidence="2 3">
    <name type="scientific">Rugosimonospora africana</name>
    <dbReference type="NCBI Taxonomy" id="556532"/>
    <lineage>
        <taxon>Bacteria</taxon>
        <taxon>Bacillati</taxon>
        <taxon>Actinomycetota</taxon>
        <taxon>Actinomycetes</taxon>
        <taxon>Micromonosporales</taxon>
        <taxon>Micromonosporaceae</taxon>
        <taxon>Rugosimonospora</taxon>
    </lineage>
</organism>
<keyword evidence="3" id="KW-1185">Reference proteome</keyword>
<dbReference type="EMBL" id="BONZ01000019">
    <property type="protein sequence ID" value="GIH13955.1"/>
    <property type="molecule type" value="Genomic_DNA"/>
</dbReference>
<feature type="transmembrane region" description="Helical" evidence="1">
    <location>
        <begin position="459"/>
        <end position="478"/>
    </location>
</feature>
<dbReference type="RefSeq" id="WP_203917624.1">
    <property type="nucleotide sequence ID" value="NZ_BONZ01000019.1"/>
</dbReference>
<keyword evidence="1" id="KW-0472">Membrane</keyword>
<evidence type="ECO:0000256" key="1">
    <source>
        <dbReference type="SAM" id="Phobius"/>
    </source>
</evidence>
<feature type="transmembrane region" description="Helical" evidence="1">
    <location>
        <begin position="318"/>
        <end position="347"/>
    </location>
</feature>
<dbReference type="AlphaFoldDB" id="A0A8J3QQS1"/>
<feature type="transmembrane region" description="Helical" evidence="1">
    <location>
        <begin position="359"/>
        <end position="381"/>
    </location>
</feature>
<reference evidence="2" key="1">
    <citation type="submission" date="2021-01" db="EMBL/GenBank/DDBJ databases">
        <title>Whole genome shotgun sequence of Rugosimonospora africana NBRC 104875.</title>
        <authorList>
            <person name="Komaki H."/>
            <person name="Tamura T."/>
        </authorList>
    </citation>
    <scope>NUCLEOTIDE SEQUENCE</scope>
    <source>
        <strain evidence="2">NBRC 104875</strain>
    </source>
</reference>
<feature type="transmembrane region" description="Helical" evidence="1">
    <location>
        <begin position="102"/>
        <end position="120"/>
    </location>
</feature>
<keyword evidence="1" id="KW-1133">Transmembrane helix</keyword>
<feature type="transmembrane region" description="Helical" evidence="1">
    <location>
        <begin position="132"/>
        <end position="150"/>
    </location>
</feature>
<feature type="transmembrane region" description="Helical" evidence="1">
    <location>
        <begin position="425"/>
        <end position="447"/>
    </location>
</feature>
<feature type="transmembrane region" description="Helical" evidence="1">
    <location>
        <begin position="267"/>
        <end position="288"/>
    </location>
</feature>
<feature type="transmembrane region" description="Helical" evidence="1">
    <location>
        <begin position="493"/>
        <end position="513"/>
    </location>
</feature>
<keyword evidence="1" id="KW-0812">Transmembrane</keyword>
<gene>
    <name evidence="2" type="ORF">Raf01_21270</name>
</gene>
<feature type="transmembrane region" description="Helical" evidence="1">
    <location>
        <begin position="294"/>
        <end position="311"/>
    </location>
</feature>
<protein>
    <submittedName>
        <fullName evidence="2">Uncharacterized protein</fullName>
    </submittedName>
</protein>
<accession>A0A8J3QQS1</accession>
<feature type="transmembrane region" description="Helical" evidence="1">
    <location>
        <begin position="401"/>
        <end position="419"/>
    </location>
</feature>
<name>A0A8J3QQS1_9ACTN</name>